<feature type="domain" description="4Fe-4S ferredoxin-type" evidence="5">
    <location>
        <begin position="283"/>
        <end position="312"/>
    </location>
</feature>
<sequence>MAHHAVKSGYVQMVERLNRFPQGAPPSEVLYQILALLLSEQEAAVVALLPIRPFTAREAAQRLKVNPADAQKTLETLASRALLVDFEQRGEQMYVLPPPMAGFFEFALMRVRGDLNQQLYSELLYQYLNVEMDFVTALFGRGHTQLGRTFVQERALAPEQALHVLDYERASEVIKRAEHLAVGMCYCRHKMQHLDRACDAPMDICLTLNTTADSLSRHGHARRIDVAEGFDLLQMAYDCHLVQFGENVREGGSFICNCCGCCCEALIAARHFGILMPVHTTNFLPVVDISACTGCGKCVNRCPVEAMTLVSANDPHQPNKRKARVLTELCLGCGVCVSACPTRAIRLQSRPQRVLTPLNSAHRLVLMAVERGNLADLIFDNRVLWTHRALAAVLNALLRLPPLKQVLANQQLKSRYFEALVTRFA</sequence>
<evidence type="ECO:0000313" key="6">
    <source>
        <dbReference type="EMBL" id="GAK52151.1"/>
    </source>
</evidence>
<evidence type="ECO:0000256" key="4">
    <source>
        <dbReference type="ARBA" id="ARBA00023014"/>
    </source>
</evidence>
<feature type="domain" description="4Fe-4S ferredoxin-type" evidence="5">
    <location>
        <begin position="321"/>
        <end position="350"/>
    </location>
</feature>
<proteinExistence type="predicted"/>
<dbReference type="Proteomes" id="UP000030700">
    <property type="component" value="Unassembled WGS sequence"/>
</dbReference>
<dbReference type="PANTHER" id="PTHR24960">
    <property type="entry name" value="PHOTOSYSTEM I IRON-SULFUR CENTER-RELATED"/>
    <property type="match status" value="1"/>
</dbReference>
<dbReference type="PANTHER" id="PTHR24960:SF79">
    <property type="entry name" value="PHOTOSYSTEM I IRON-SULFUR CENTER"/>
    <property type="match status" value="1"/>
</dbReference>
<dbReference type="SUPFAM" id="SSF54862">
    <property type="entry name" value="4Fe-4S ferredoxins"/>
    <property type="match status" value="1"/>
</dbReference>
<dbReference type="STRING" id="1499966.U14_03402"/>
<keyword evidence="1" id="KW-0004">4Fe-4S</keyword>
<dbReference type="GO" id="GO:0046872">
    <property type="term" value="F:metal ion binding"/>
    <property type="evidence" value="ECO:0007669"/>
    <property type="project" value="UniProtKB-KW"/>
</dbReference>
<dbReference type="GO" id="GO:0051539">
    <property type="term" value="F:4 iron, 4 sulfur cluster binding"/>
    <property type="evidence" value="ECO:0007669"/>
    <property type="project" value="UniProtKB-KW"/>
</dbReference>
<reference evidence="6" key="1">
    <citation type="journal article" date="2015" name="PeerJ">
        <title>First genomic representation of candidate bacterial phylum KSB3 points to enhanced environmental sensing as a trigger of wastewater bulking.</title>
        <authorList>
            <person name="Sekiguchi Y."/>
            <person name="Ohashi A."/>
            <person name="Parks D.H."/>
            <person name="Yamauchi T."/>
            <person name="Tyson G.W."/>
            <person name="Hugenholtz P."/>
        </authorList>
    </citation>
    <scope>NUCLEOTIDE SEQUENCE [LARGE SCALE GENOMIC DNA]</scope>
</reference>
<dbReference type="Pfam" id="PF12838">
    <property type="entry name" value="Fer4_7"/>
    <property type="match status" value="1"/>
</dbReference>
<evidence type="ECO:0000256" key="2">
    <source>
        <dbReference type="ARBA" id="ARBA00022723"/>
    </source>
</evidence>
<organism evidence="6">
    <name type="scientific">Candidatus Moduliflexus flocculans</name>
    <dbReference type="NCBI Taxonomy" id="1499966"/>
    <lineage>
        <taxon>Bacteria</taxon>
        <taxon>Candidatus Moduliflexota</taxon>
        <taxon>Candidatus Moduliflexia</taxon>
        <taxon>Candidatus Moduliflexales</taxon>
        <taxon>Candidatus Moduliflexaceae</taxon>
    </lineage>
</organism>
<dbReference type="HOGENOM" id="CLU_043380_1_0_0"/>
<dbReference type="PROSITE" id="PS00198">
    <property type="entry name" value="4FE4S_FER_1"/>
    <property type="match status" value="2"/>
</dbReference>
<keyword evidence="7" id="KW-1185">Reference proteome</keyword>
<name>A0A081BP35_9BACT</name>
<dbReference type="Gene3D" id="3.30.70.20">
    <property type="match status" value="2"/>
</dbReference>
<evidence type="ECO:0000259" key="5">
    <source>
        <dbReference type="PROSITE" id="PS51379"/>
    </source>
</evidence>
<protein>
    <submittedName>
        <fullName evidence="6">4Fe-4S ferredoxin iron-sulfur binding domain protein</fullName>
    </submittedName>
</protein>
<dbReference type="PROSITE" id="PS51379">
    <property type="entry name" value="4FE4S_FER_2"/>
    <property type="match status" value="2"/>
</dbReference>
<evidence type="ECO:0000256" key="3">
    <source>
        <dbReference type="ARBA" id="ARBA00023004"/>
    </source>
</evidence>
<dbReference type="AlphaFoldDB" id="A0A081BP35"/>
<evidence type="ECO:0000313" key="7">
    <source>
        <dbReference type="Proteomes" id="UP000030700"/>
    </source>
</evidence>
<dbReference type="InterPro" id="IPR013283">
    <property type="entry name" value="RLI1"/>
</dbReference>
<keyword evidence="4" id="KW-0411">Iron-sulfur</keyword>
<keyword evidence="2" id="KW-0479">Metal-binding</keyword>
<evidence type="ECO:0000256" key="1">
    <source>
        <dbReference type="ARBA" id="ARBA00022485"/>
    </source>
</evidence>
<dbReference type="InterPro" id="IPR050157">
    <property type="entry name" value="PSI_iron-sulfur_center"/>
</dbReference>
<dbReference type="InterPro" id="IPR017896">
    <property type="entry name" value="4Fe4S_Fe-S-bd"/>
</dbReference>
<dbReference type="InterPro" id="IPR017900">
    <property type="entry name" value="4Fe4S_Fe_S_CS"/>
</dbReference>
<gene>
    <name evidence="6" type="ORF">U14_03402</name>
</gene>
<keyword evidence="3" id="KW-0408">Iron</keyword>
<dbReference type="PRINTS" id="PR01868">
    <property type="entry name" value="ABCEFAMILY"/>
</dbReference>
<accession>A0A081BP35</accession>
<dbReference type="EMBL" id="DF820458">
    <property type="protein sequence ID" value="GAK52151.1"/>
    <property type="molecule type" value="Genomic_DNA"/>
</dbReference>